<dbReference type="Proteomes" id="UP000185696">
    <property type="component" value="Unassembled WGS sequence"/>
</dbReference>
<feature type="transmembrane region" description="Helical" evidence="1">
    <location>
        <begin position="36"/>
        <end position="58"/>
    </location>
</feature>
<proteinExistence type="predicted"/>
<protein>
    <submittedName>
        <fullName evidence="2">Uncharacterized protein</fullName>
    </submittedName>
</protein>
<organism evidence="2 3">
    <name type="scientific">Actinophytocola xinjiangensis</name>
    <dbReference type="NCBI Taxonomy" id="485602"/>
    <lineage>
        <taxon>Bacteria</taxon>
        <taxon>Bacillati</taxon>
        <taxon>Actinomycetota</taxon>
        <taxon>Actinomycetes</taxon>
        <taxon>Pseudonocardiales</taxon>
        <taxon>Pseudonocardiaceae</taxon>
    </lineage>
</organism>
<comment type="caution">
    <text evidence="2">The sequence shown here is derived from an EMBL/GenBank/DDBJ whole genome shotgun (WGS) entry which is preliminary data.</text>
</comment>
<keyword evidence="1" id="KW-1133">Transmembrane helix</keyword>
<keyword evidence="3" id="KW-1185">Reference proteome</keyword>
<reference evidence="2 3" key="1">
    <citation type="submission" date="2016-12" db="EMBL/GenBank/DDBJ databases">
        <title>The draft genome sequence of Actinophytocola xinjiangensis.</title>
        <authorList>
            <person name="Wang W."/>
            <person name="Yuan L."/>
        </authorList>
    </citation>
    <scope>NUCLEOTIDE SEQUENCE [LARGE SCALE GENOMIC DNA]</scope>
    <source>
        <strain evidence="2 3">CGMCC 4.4663</strain>
    </source>
</reference>
<evidence type="ECO:0000256" key="1">
    <source>
        <dbReference type="SAM" id="Phobius"/>
    </source>
</evidence>
<keyword evidence="1" id="KW-0472">Membrane</keyword>
<dbReference type="RefSeq" id="WP_075133988.1">
    <property type="nucleotide sequence ID" value="NZ_MSIF01000007.1"/>
</dbReference>
<dbReference type="AlphaFoldDB" id="A0A7Z1AYU5"/>
<evidence type="ECO:0000313" key="3">
    <source>
        <dbReference type="Proteomes" id="UP000185696"/>
    </source>
</evidence>
<sequence length="263" mass="27381">MDKNTFDDAIGEPPPSTVRVDEAIARGRREARVRQMATPVAGAVAVVALTVGAVSFLAPDPSRTPSATPSSPTAIIPTGCPPTLTETDREATGRLSALARELVGDRLPDGARLVDGEGDGSHEPLEFVKTQNRIIEWVECAARPDEPDGRYTTGAGIAVAGGEAAIEFTVYPYQGVGRADPCGPWAGTDPAPECASIAGPDGEAVHTRVDETANASATLVSVIKPDGTCLEVSYHSPDRSIPSPLSLDEVVEIALDPGMTLYP</sequence>
<accession>A0A7Z1AYU5</accession>
<gene>
    <name evidence="2" type="ORF">BLA60_17710</name>
</gene>
<evidence type="ECO:0000313" key="2">
    <source>
        <dbReference type="EMBL" id="OLF10268.1"/>
    </source>
</evidence>
<dbReference type="EMBL" id="MSIF01000007">
    <property type="protein sequence ID" value="OLF10268.1"/>
    <property type="molecule type" value="Genomic_DNA"/>
</dbReference>
<name>A0A7Z1AYU5_9PSEU</name>
<keyword evidence="1" id="KW-0812">Transmembrane</keyword>